<dbReference type="Proteomes" id="UP000324897">
    <property type="component" value="Chromosome 4"/>
</dbReference>
<dbReference type="AlphaFoldDB" id="A0A5J9VYB7"/>
<keyword evidence="2" id="KW-1185">Reference proteome</keyword>
<reference evidence="1 2" key="1">
    <citation type="journal article" date="2019" name="Sci. Rep.">
        <title>A high-quality genome of Eragrostis curvula grass provides insights into Poaceae evolution and supports new strategies to enhance forage quality.</title>
        <authorList>
            <person name="Carballo J."/>
            <person name="Santos B.A.C.M."/>
            <person name="Zappacosta D."/>
            <person name="Garbus I."/>
            <person name="Selva J.P."/>
            <person name="Gallo C.A."/>
            <person name="Diaz A."/>
            <person name="Albertini E."/>
            <person name="Caccamo M."/>
            <person name="Echenique V."/>
        </authorList>
    </citation>
    <scope>NUCLEOTIDE SEQUENCE [LARGE SCALE GENOMIC DNA]</scope>
    <source>
        <strain evidence="2">cv. Victoria</strain>
        <tissue evidence="1">Leaf</tissue>
    </source>
</reference>
<gene>
    <name evidence="1" type="ORF">EJB05_14094</name>
</gene>
<feature type="non-terminal residue" evidence="1">
    <location>
        <position position="1"/>
    </location>
</feature>
<comment type="caution">
    <text evidence="1">The sequence shown here is derived from an EMBL/GenBank/DDBJ whole genome shotgun (WGS) entry which is preliminary data.</text>
</comment>
<organism evidence="1 2">
    <name type="scientific">Eragrostis curvula</name>
    <name type="common">weeping love grass</name>
    <dbReference type="NCBI Taxonomy" id="38414"/>
    <lineage>
        <taxon>Eukaryota</taxon>
        <taxon>Viridiplantae</taxon>
        <taxon>Streptophyta</taxon>
        <taxon>Embryophyta</taxon>
        <taxon>Tracheophyta</taxon>
        <taxon>Spermatophyta</taxon>
        <taxon>Magnoliopsida</taxon>
        <taxon>Liliopsida</taxon>
        <taxon>Poales</taxon>
        <taxon>Poaceae</taxon>
        <taxon>PACMAD clade</taxon>
        <taxon>Chloridoideae</taxon>
        <taxon>Eragrostideae</taxon>
        <taxon>Eragrostidinae</taxon>
        <taxon>Eragrostis</taxon>
    </lineage>
</organism>
<protein>
    <submittedName>
        <fullName evidence="1">Uncharacterized protein</fullName>
    </submittedName>
</protein>
<dbReference type="Gramene" id="TVU40625">
    <property type="protein sequence ID" value="TVU40625"/>
    <property type="gene ID" value="EJB05_14094"/>
</dbReference>
<evidence type="ECO:0000313" key="1">
    <source>
        <dbReference type="EMBL" id="TVU40625.1"/>
    </source>
</evidence>
<evidence type="ECO:0000313" key="2">
    <source>
        <dbReference type="Proteomes" id="UP000324897"/>
    </source>
</evidence>
<name>A0A5J9VYB7_9POAL</name>
<dbReference type="EMBL" id="RWGY01000007">
    <property type="protein sequence ID" value="TVU40625.1"/>
    <property type="molecule type" value="Genomic_DNA"/>
</dbReference>
<sequence length="88" mass="10070">MASTYDFMTPGRVSTQRDPLQMLSSHIYTYTRHVHLYLLLQNTLFFTHHFPKHMVSAPATQGLHIVLELGFQSTVSSPAQMSLYNISE</sequence>
<accession>A0A5J9VYB7</accession>
<proteinExistence type="predicted"/>